<protein>
    <submittedName>
        <fullName evidence="2">Stage II sporulation protein M</fullName>
    </submittedName>
</protein>
<dbReference type="PANTHER" id="PTHR35337:SF1">
    <property type="entry name" value="SLR1478 PROTEIN"/>
    <property type="match status" value="1"/>
</dbReference>
<name>A0AB38XRU5_9ACTO</name>
<proteinExistence type="predicted"/>
<dbReference type="EMBL" id="CP116394">
    <property type="protein sequence ID" value="WCE46887.1"/>
    <property type="molecule type" value="Genomic_DNA"/>
</dbReference>
<dbReference type="InterPro" id="IPR002798">
    <property type="entry name" value="SpoIIM-like"/>
</dbReference>
<evidence type="ECO:0000256" key="1">
    <source>
        <dbReference type="SAM" id="Phobius"/>
    </source>
</evidence>
<feature type="transmembrane region" description="Helical" evidence="1">
    <location>
        <begin position="165"/>
        <end position="185"/>
    </location>
</feature>
<feature type="transmembrane region" description="Helical" evidence="1">
    <location>
        <begin position="256"/>
        <end position="276"/>
    </location>
</feature>
<feature type="transmembrane region" description="Helical" evidence="1">
    <location>
        <begin position="218"/>
        <end position="235"/>
    </location>
</feature>
<feature type="transmembrane region" description="Helical" evidence="1">
    <location>
        <begin position="100"/>
        <end position="121"/>
    </location>
</feature>
<keyword evidence="1" id="KW-0472">Membrane</keyword>
<dbReference type="Proteomes" id="UP001211044">
    <property type="component" value="Chromosome"/>
</dbReference>
<keyword evidence="1" id="KW-0812">Transmembrane</keyword>
<dbReference type="RefSeq" id="WP_004806176.1">
    <property type="nucleotide sequence ID" value="NZ_CP116394.1"/>
</dbReference>
<organism evidence="2 3">
    <name type="scientific">Winkia neuii subsp. anitrata</name>
    <dbReference type="NCBI Taxonomy" id="29318"/>
    <lineage>
        <taxon>Bacteria</taxon>
        <taxon>Bacillati</taxon>
        <taxon>Actinomycetota</taxon>
        <taxon>Actinomycetes</taxon>
        <taxon>Actinomycetales</taxon>
        <taxon>Actinomycetaceae</taxon>
        <taxon>Winkia</taxon>
    </lineage>
</organism>
<gene>
    <name evidence="2" type="ORF">PIG85_04355</name>
</gene>
<dbReference type="KEGG" id="wne:PIG85_04355"/>
<feature type="transmembrane region" description="Helical" evidence="1">
    <location>
        <begin position="288"/>
        <end position="310"/>
    </location>
</feature>
<reference evidence="2" key="1">
    <citation type="submission" date="2023-01" db="EMBL/GenBank/DDBJ databases">
        <title>Comparative Genomic Analysis of the Clinically-Derived Winkia Strain NY0527 Provides Evidence into the Taxonomic Reassignment of Winkia neuii and Characterizes Their Virulence Traits.</title>
        <authorList>
            <person name="Cai X."/>
            <person name="Peng Y."/>
            <person name="Li M."/>
            <person name="Qiu Y."/>
            <person name="Wang Y."/>
            <person name="Xu L."/>
            <person name="Hou Q."/>
        </authorList>
    </citation>
    <scope>NUCLEOTIDE SEQUENCE</scope>
    <source>
        <strain evidence="2">NY0527</strain>
    </source>
</reference>
<dbReference type="PANTHER" id="PTHR35337">
    <property type="entry name" value="SLR1478 PROTEIN"/>
    <property type="match status" value="1"/>
</dbReference>
<dbReference type="Pfam" id="PF01944">
    <property type="entry name" value="SpoIIM"/>
    <property type="match status" value="1"/>
</dbReference>
<evidence type="ECO:0000313" key="2">
    <source>
        <dbReference type="EMBL" id="WCE46887.1"/>
    </source>
</evidence>
<sequence>MDIDAYANIHEPRWRELEKLTKKRKLTAAEADRAIELYQRTSTHLSQLRTTEPDPSLVASLSMLLARTRRRMGSATRPSLKMASHFLTSTFPAALYKLRWWWMSTMAASLAVCIFIAWRIIHDPSLESLIGTPERIRQLVEHDFADYYSEYAASHFAFSVWVNNAWVTATCIATGMLGLTVIFLLYQNVANLGVSAAILINHGAGAQFFGLILPHGTLELTSVFVAGGAGLYLFWSWISPKDRTRGEALANAGRTVAGIAIGLVLVLAVCGALEGFVTPSGLPTAVRIGIGIVAEVLFFVYVFGLGRYAYNHGNDGDITKSWQEDKEIRVG</sequence>
<feature type="transmembrane region" description="Helical" evidence="1">
    <location>
        <begin position="192"/>
        <end position="212"/>
    </location>
</feature>
<evidence type="ECO:0000313" key="3">
    <source>
        <dbReference type="Proteomes" id="UP001211044"/>
    </source>
</evidence>
<accession>A0AB38XRU5</accession>
<keyword evidence="1" id="KW-1133">Transmembrane helix</keyword>
<dbReference type="AlphaFoldDB" id="A0AB38XRU5"/>